<keyword evidence="9 11" id="KW-1133">Transmembrane helix</keyword>
<dbReference type="CDD" id="cd18603">
    <property type="entry name" value="ABC_6TM_MRP1_2_3_6_D2_like"/>
    <property type="match status" value="1"/>
</dbReference>
<dbReference type="SUPFAM" id="SSF90123">
    <property type="entry name" value="ABC transporter transmembrane region"/>
    <property type="match status" value="1"/>
</dbReference>
<evidence type="ECO:0000256" key="1">
    <source>
        <dbReference type="ARBA" id="ARBA00004123"/>
    </source>
</evidence>
<evidence type="ECO:0000259" key="12">
    <source>
        <dbReference type="PROSITE" id="PS50893"/>
    </source>
</evidence>
<evidence type="ECO:0000256" key="2">
    <source>
        <dbReference type="ARBA" id="ARBA00004127"/>
    </source>
</evidence>
<dbReference type="FunFam" id="1.20.1560.10:FF:000013">
    <property type="entry name" value="ABC transporter C family member 2"/>
    <property type="match status" value="1"/>
</dbReference>
<dbReference type="EMBL" id="BGPR01009697">
    <property type="protein sequence ID" value="GBN41708.1"/>
    <property type="molecule type" value="Genomic_DNA"/>
</dbReference>
<name>A0A4Y2NQA6_ARAVE</name>
<gene>
    <name evidence="14" type="primary">ABCC2_1</name>
    <name evidence="14" type="ORF">AVEN_18644_1</name>
</gene>
<proteinExistence type="inferred from homology"/>
<evidence type="ECO:0000256" key="9">
    <source>
        <dbReference type="ARBA" id="ARBA00022989"/>
    </source>
</evidence>
<dbReference type="FunFam" id="3.40.50.300:FF:000074">
    <property type="entry name" value="Multidrug resistance-associated protein 5 isoform 1"/>
    <property type="match status" value="1"/>
</dbReference>
<dbReference type="GO" id="GO:0016887">
    <property type="term" value="F:ATP hydrolysis activity"/>
    <property type="evidence" value="ECO:0007669"/>
    <property type="project" value="InterPro"/>
</dbReference>
<evidence type="ECO:0000313" key="14">
    <source>
        <dbReference type="EMBL" id="GBN41708.1"/>
    </source>
</evidence>
<dbReference type="GO" id="GO:0005524">
    <property type="term" value="F:ATP binding"/>
    <property type="evidence" value="ECO:0007669"/>
    <property type="project" value="UniProtKB-KW"/>
</dbReference>
<comment type="similarity">
    <text evidence="3">Belongs to the ABC transporter superfamily. ABCC family. Conjugate transporter (TC 3.A.1.208) subfamily.</text>
</comment>
<evidence type="ECO:0000256" key="11">
    <source>
        <dbReference type="SAM" id="Phobius"/>
    </source>
</evidence>
<evidence type="ECO:0000256" key="10">
    <source>
        <dbReference type="ARBA" id="ARBA00023136"/>
    </source>
</evidence>
<comment type="subcellular location">
    <subcellularLocation>
        <location evidence="2">Endomembrane system</location>
        <topology evidence="2">Multi-pass membrane protein</topology>
    </subcellularLocation>
    <subcellularLocation>
        <location evidence="1">Nucleus</location>
    </subcellularLocation>
</comment>
<protein>
    <submittedName>
        <fullName evidence="14">Canalicular multispecific organic anion transporter 1</fullName>
    </submittedName>
</protein>
<feature type="transmembrane region" description="Helical" evidence="11">
    <location>
        <begin position="62"/>
        <end position="80"/>
    </location>
</feature>
<dbReference type="Gene3D" id="3.40.50.300">
    <property type="entry name" value="P-loop containing nucleotide triphosphate hydrolases"/>
    <property type="match status" value="1"/>
</dbReference>
<dbReference type="InterPro" id="IPR011527">
    <property type="entry name" value="ABC1_TM_dom"/>
</dbReference>
<dbReference type="OrthoDB" id="6431409at2759"/>
<reference evidence="14 15" key="1">
    <citation type="journal article" date="2019" name="Sci. Rep.">
        <title>Orb-weaving spider Araneus ventricosus genome elucidates the spidroin gene catalogue.</title>
        <authorList>
            <person name="Kono N."/>
            <person name="Nakamura H."/>
            <person name="Ohtoshi R."/>
            <person name="Moran D.A.P."/>
            <person name="Shinohara A."/>
            <person name="Yoshida Y."/>
            <person name="Fujiwara M."/>
            <person name="Mori M."/>
            <person name="Tomita M."/>
            <person name="Arakawa K."/>
        </authorList>
    </citation>
    <scope>NUCLEOTIDE SEQUENCE [LARGE SCALE GENOMIC DNA]</scope>
</reference>
<evidence type="ECO:0000259" key="13">
    <source>
        <dbReference type="PROSITE" id="PS50929"/>
    </source>
</evidence>
<evidence type="ECO:0000313" key="15">
    <source>
        <dbReference type="Proteomes" id="UP000499080"/>
    </source>
</evidence>
<keyword evidence="7" id="KW-0547">Nucleotide-binding</keyword>
<dbReference type="Pfam" id="PF00664">
    <property type="entry name" value="ABC_membrane"/>
    <property type="match status" value="1"/>
</dbReference>
<evidence type="ECO:0000256" key="3">
    <source>
        <dbReference type="ARBA" id="ARBA00009726"/>
    </source>
</evidence>
<dbReference type="Gene3D" id="1.20.1560.10">
    <property type="entry name" value="ABC transporter type 1, transmembrane domain"/>
    <property type="match status" value="1"/>
</dbReference>
<dbReference type="InterPro" id="IPR003439">
    <property type="entry name" value="ABC_transporter-like_ATP-bd"/>
</dbReference>
<feature type="transmembrane region" description="Helical" evidence="11">
    <location>
        <begin position="131"/>
        <end position="163"/>
    </location>
</feature>
<dbReference type="SMART" id="SM00382">
    <property type="entry name" value="AAA"/>
    <property type="match status" value="1"/>
</dbReference>
<organism evidence="14 15">
    <name type="scientific">Araneus ventricosus</name>
    <name type="common">Orbweaver spider</name>
    <name type="synonym">Epeira ventricosa</name>
    <dbReference type="NCBI Taxonomy" id="182803"/>
    <lineage>
        <taxon>Eukaryota</taxon>
        <taxon>Metazoa</taxon>
        <taxon>Ecdysozoa</taxon>
        <taxon>Arthropoda</taxon>
        <taxon>Chelicerata</taxon>
        <taxon>Arachnida</taxon>
        <taxon>Araneae</taxon>
        <taxon>Araneomorphae</taxon>
        <taxon>Entelegynae</taxon>
        <taxon>Araneoidea</taxon>
        <taxon>Araneidae</taxon>
        <taxon>Araneus</taxon>
    </lineage>
</organism>
<keyword evidence="5 11" id="KW-0812">Transmembrane</keyword>
<dbReference type="InterPro" id="IPR050173">
    <property type="entry name" value="ABC_transporter_C-like"/>
</dbReference>
<dbReference type="AlphaFoldDB" id="A0A4Y2NQA6"/>
<feature type="transmembrane region" description="Helical" evidence="11">
    <location>
        <begin position="235"/>
        <end position="254"/>
    </location>
</feature>
<dbReference type="PANTHER" id="PTHR24223">
    <property type="entry name" value="ATP-BINDING CASSETTE SUB-FAMILY C"/>
    <property type="match status" value="1"/>
</dbReference>
<feature type="domain" description="ABC transmembrane type-1" evidence="13">
    <location>
        <begin position="59"/>
        <end position="290"/>
    </location>
</feature>
<evidence type="ECO:0000256" key="8">
    <source>
        <dbReference type="ARBA" id="ARBA00022840"/>
    </source>
</evidence>
<keyword evidence="4" id="KW-0813">Transport</keyword>
<dbReference type="PANTHER" id="PTHR24223:SF415">
    <property type="entry name" value="FI20190P1"/>
    <property type="match status" value="1"/>
</dbReference>
<keyword evidence="15" id="KW-1185">Reference proteome</keyword>
<keyword evidence="10 11" id="KW-0472">Membrane</keyword>
<dbReference type="SUPFAM" id="SSF52540">
    <property type="entry name" value="P-loop containing nucleoside triphosphate hydrolases"/>
    <property type="match status" value="1"/>
</dbReference>
<keyword evidence="8" id="KW-0067">ATP-binding</keyword>
<dbReference type="GO" id="GO:0016020">
    <property type="term" value="C:membrane"/>
    <property type="evidence" value="ECO:0007669"/>
    <property type="project" value="InterPro"/>
</dbReference>
<dbReference type="Proteomes" id="UP000499080">
    <property type="component" value="Unassembled WGS sequence"/>
</dbReference>
<dbReference type="GO" id="GO:0005634">
    <property type="term" value="C:nucleus"/>
    <property type="evidence" value="ECO:0007669"/>
    <property type="project" value="UniProtKB-SubCell"/>
</dbReference>
<dbReference type="GO" id="GO:0140359">
    <property type="term" value="F:ABC-type transporter activity"/>
    <property type="evidence" value="ECO:0007669"/>
    <property type="project" value="InterPro"/>
</dbReference>
<evidence type="ECO:0000256" key="4">
    <source>
        <dbReference type="ARBA" id="ARBA00022448"/>
    </source>
</evidence>
<dbReference type="InterPro" id="IPR009057">
    <property type="entry name" value="Homeodomain-like_sf"/>
</dbReference>
<sequence length="530" mass="59670">MGPKKVSGKVSAQKKMMSIELKREIIEKNEQGVRVADLARQYGRSTSMIYTVLKQKGSIKGLSTLIATIILAIASTRASIRFHNTMLWSVMKSPSAFFDTTPMGRILNRFGKDINSVDIDIPNRLQSVTTIIVAIIGSLVVIISTLPIFMVVMIPLCVVYIFIQCFYMTCSRQVRRLQSVTLSPMISFFSESVQGASTIRAFAAQYDFIDRQDKQIDTNCRAFYSSTLLNRWLSIRLQFLGNTVVFVTALLAVIERRSFTPALVGLILSYALSVTENLATFVRVFTQVESQMIAVERIHEYSDLQSEASWETECVRFSRDDWPSRGEVIFREYTMRYRSGTELVLRDINIDIPPGQKVGLVGRTGAGKSSLALALFRIVEPESGVILIDGVDIAMLGLHDLRSKITIIPQDPVVFSGTLRRNLDPLEEHSDEDLWKAIEQSHLKNFVLSLEAGMKHQISEGGENLSVGQRQQLCLARALLKKTKILVLDEATAAVDLETDKLIQKTIRQEFWDCTVFTIAHRLYTVLDYD</sequence>
<dbReference type="InterPro" id="IPR027417">
    <property type="entry name" value="P-loop_NTPase"/>
</dbReference>
<dbReference type="SUPFAM" id="SSF46689">
    <property type="entry name" value="Homeodomain-like"/>
    <property type="match status" value="1"/>
</dbReference>
<keyword evidence="6" id="KW-0677">Repeat</keyword>
<feature type="domain" description="ABC transporter" evidence="12">
    <location>
        <begin position="330"/>
        <end position="530"/>
    </location>
</feature>
<dbReference type="Pfam" id="PF00005">
    <property type="entry name" value="ABC_tran"/>
    <property type="match status" value="1"/>
</dbReference>
<comment type="caution">
    <text evidence="14">The sequence shown here is derived from an EMBL/GenBank/DDBJ whole genome shotgun (WGS) entry which is preliminary data.</text>
</comment>
<dbReference type="PROSITE" id="PS50893">
    <property type="entry name" value="ABC_TRANSPORTER_2"/>
    <property type="match status" value="1"/>
</dbReference>
<dbReference type="InterPro" id="IPR003593">
    <property type="entry name" value="AAA+_ATPase"/>
</dbReference>
<dbReference type="PROSITE" id="PS50929">
    <property type="entry name" value="ABC_TM1F"/>
    <property type="match status" value="1"/>
</dbReference>
<evidence type="ECO:0000256" key="6">
    <source>
        <dbReference type="ARBA" id="ARBA00022737"/>
    </source>
</evidence>
<dbReference type="GO" id="GO:0012505">
    <property type="term" value="C:endomembrane system"/>
    <property type="evidence" value="ECO:0007669"/>
    <property type="project" value="UniProtKB-SubCell"/>
</dbReference>
<accession>A0A4Y2NQA6</accession>
<dbReference type="CDD" id="cd03244">
    <property type="entry name" value="ABCC_MRP_domain2"/>
    <property type="match status" value="1"/>
</dbReference>
<feature type="non-terminal residue" evidence="14">
    <location>
        <position position="530"/>
    </location>
</feature>
<evidence type="ECO:0000256" key="7">
    <source>
        <dbReference type="ARBA" id="ARBA00022741"/>
    </source>
</evidence>
<dbReference type="InterPro" id="IPR036640">
    <property type="entry name" value="ABC1_TM_sf"/>
</dbReference>
<evidence type="ECO:0000256" key="5">
    <source>
        <dbReference type="ARBA" id="ARBA00022692"/>
    </source>
</evidence>